<accession>A0A1C3X063</accession>
<name>A0A1C3X063_9HYPH</name>
<dbReference type="PANTHER" id="PTHR42784">
    <property type="entry name" value="PYRANOSE 2-OXIDASE"/>
    <property type="match status" value="1"/>
</dbReference>
<comment type="similarity">
    <text evidence="2">Belongs to the GMC oxidoreductase family.</text>
</comment>
<dbReference type="GO" id="GO:0016614">
    <property type="term" value="F:oxidoreductase activity, acting on CH-OH group of donors"/>
    <property type="evidence" value="ECO:0007669"/>
    <property type="project" value="InterPro"/>
</dbReference>
<dbReference type="PANTHER" id="PTHR42784:SF1">
    <property type="entry name" value="PYRANOSE 2-OXIDASE"/>
    <property type="match status" value="1"/>
</dbReference>
<dbReference type="EMBL" id="FMAF01000021">
    <property type="protein sequence ID" value="SCB45657.1"/>
    <property type="molecule type" value="Genomic_DNA"/>
</dbReference>
<gene>
    <name evidence="9" type="ORF">GA0061101_12180</name>
</gene>
<evidence type="ECO:0000259" key="8">
    <source>
        <dbReference type="Pfam" id="PF05199"/>
    </source>
</evidence>
<evidence type="ECO:0000313" key="10">
    <source>
        <dbReference type="Proteomes" id="UP000199205"/>
    </source>
</evidence>
<evidence type="ECO:0000313" key="9">
    <source>
        <dbReference type="EMBL" id="SCB45657.1"/>
    </source>
</evidence>
<dbReference type="Proteomes" id="UP000199205">
    <property type="component" value="Unassembled WGS sequence"/>
</dbReference>
<dbReference type="OrthoDB" id="9798604at2"/>
<evidence type="ECO:0000256" key="3">
    <source>
        <dbReference type="ARBA" id="ARBA00022630"/>
    </source>
</evidence>
<sequence length="560" mass="62276">MFADLEVFQQVFDVCVTGAGPVGISAALELSRRGLRTLLIEAGPKRSKRPHQNETGFDVGDDIYHAADRLTSATGLGGTSERWGGQCVELDDIDFEARDYVTHSGWPIAHEKISPFYQRARSLLSSNIGDQRSDPEPEPETDFPASRESWTRIRNTARANRAEIASSQNLVVALDARVKALVFDPVEERVHSMSIACRGGSYKVRADHYVLACGGRGNTRLLLNLQVAFPQLFGGSDGPLGRFYMGHLAGQIAQIEFATKEHAERYLFKRTSTGTFVCNRFQPAPQLQRALELPNIAFWPTNRRAAVDEVDPALSLLYLWNSRKTVVHRARWGEADRSHYYSVLHNVLRNPLGTTSAALALFNQKYRVAEPYVLLRRPDLRYGLRYHGEQIPSSSNRAFLKPVQDADGQFKLEVSFQYLPQDFRGTLQAHLALDRWLKERKIGKLIFDTAPENLEEHIAAQAKDGYHQIGLTKMGVDRNHAVVDHNCRVIDIANLYIAGSSVFATSGQANPTLPAVALAVRLAEHLATLARRQSTAAGLSTSSRLEPQRGTPLSVPRSIC</sequence>
<proteinExistence type="inferred from homology"/>
<dbReference type="PRINTS" id="PR00420">
    <property type="entry name" value="RNGMNOXGNASE"/>
</dbReference>
<comment type="cofactor">
    <cofactor evidence="1">
        <name>FAD</name>
        <dbReference type="ChEBI" id="CHEBI:57692"/>
    </cofactor>
</comment>
<feature type="region of interest" description="Disordered" evidence="6">
    <location>
        <begin position="537"/>
        <end position="560"/>
    </location>
</feature>
<dbReference type="RefSeq" id="WP_092576160.1">
    <property type="nucleotide sequence ID" value="NZ_FMAF01000021.1"/>
</dbReference>
<dbReference type="InterPro" id="IPR007867">
    <property type="entry name" value="GMC_OxRtase_C"/>
</dbReference>
<keyword evidence="4" id="KW-0274">FAD</keyword>
<evidence type="ECO:0000256" key="4">
    <source>
        <dbReference type="ARBA" id="ARBA00022827"/>
    </source>
</evidence>
<dbReference type="AlphaFoldDB" id="A0A1C3X063"/>
<reference evidence="10" key="1">
    <citation type="submission" date="2016-08" db="EMBL/GenBank/DDBJ databases">
        <authorList>
            <person name="Varghese N."/>
            <person name="Submissions Spin"/>
        </authorList>
    </citation>
    <scope>NUCLEOTIDE SEQUENCE [LARGE SCALE GENOMIC DNA]</scope>
    <source>
        <strain evidence="10">P1-7</strain>
    </source>
</reference>
<dbReference type="InterPro" id="IPR036188">
    <property type="entry name" value="FAD/NAD-bd_sf"/>
</dbReference>
<evidence type="ECO:0000256" key="5">
    <source>
        <dbReference type="ARBA" id="ARBA00023002"/>
    </source>
</evidence>
<evidence type="ECO:0000256" key="6">
    <source>
        <dbReference type="SAM" id="MobiDB-lite"/>
    </source>
</evidence>
<keyword evidence="5" id="KW-0560">Oxidoreductase</keyword>
<dbReference type="Pfam" id="PF01266">
    <property type="entry name" value="DAO"/>
    <property type="match status" value="1"/>
</dbReference>
<dbReference type="InterPro" id="IPR006076">
    <property type="entry name" value="FAD-dep_OxRdtase"/>
</dbReference>
<dbReference type="Gene3D" id="3.50.50.60">
    <property type="entry name" value="FAD/NAD(P)-binding domain"/>
    <property type="match status" value="2"/>
</dbReference>
<feature type="domain" description="FAD dependent oxidoreductase" evidence="7">
    <location>
        <begin position="13"/>
        <end position="220"/>
    </location>
</feature>
<organism evidence="9 10">
    <name type="scientific">Rhizobium lusitanum</name>
    <dbReference type="NCBI Taxonomy" id="293958"/>
    <lineage>
        <taxon>Bacteria</taxon>
        <taxon>Pseudomonadati</taxon>
        <taxon>Pseudomonadota</taxon>
        <taxon>Alphaproteobacteria</taxon>
        <taxon>Hyphomicrobiales</taxon>
        <taxon>Rhizobiaceae</taxon>
        <taxon>Rhizobium/Agrobacterium group</taxon>
        <taxon>Rhizobium</taxon>
    </lineage>
</organism>
<evidence type="ECO:0000256" key="2">
    <source>
        <dbReference type="ARBA" id="ARBA00010790"/>
    </source>
</evidence>
<dbReference type="SUPFAM" id="SSF51905">
    <property type="entry name" value="FAD/NAD(P)-binding domain"/>
    <property type="match status" value="1"/>
</dbReference>
<dbReference type="InterPro" id="IPR051473">
    <property type="entry name" value="P2Ox-like"/>
</dbReference>
<dbReference type="Pfam" id="PF05199">
    <property type="entry name" value="GMC_oxred_C"/>
    <property type="match status" value="1"/>
</dbReference>
<keyword evidence="3" id="KW-0285">Flavoprotein</keyword>
<evidence type="ECO:0000259" key="7">
    <source>
        <dbReference type="Pfam" id="PF01266"/>
    </source>
</evidence>
<evidence type="ECO:0000256" key="1">
    <source>
        <dbReference type="ARBA" id="ARBA00001974"/>
    </source>
</evidence>
<feature type="region of interest" description="Disordered" evidence="6">
    <location>
        <begin position="127"/>
        <end position="148"/>
    </location>
</feature>
<protein>
    <submittedName>
        <fullName evidence="9">Choline dehydrogenase</fullName>
    </submittedName>
</protein>
<feature type="domain" description="Glucose-methanol-choline oxidoreductase C-terminal" evidence="8">
    <location>
        <begin position="392"/>
        <end position="519"/>
    </location>
</feature>